<evidence type="ECO:0008006" key="3">
    <source>
        <dbReference type="Google" id="ProtNLM"/>
    </source>
</evidence>
<evidence type="ECO:0000313" key="1">
    <source>
        <dbReference type="EMBL" id="MFC3715596.1"/>
    </source>
</evidence>
<comment type="caution">
    <text evidence="1">The sequence shown here is derived from an EMBL/GenBank/DDBJ whole genome shotgun (WGS) entry which is preliminary data.</text>
</comment>
<sequence>MKAAANKSPTSYGYGPLVVECKRRGISRTMAYELRRCGLIETFKIGARRMVKIDSLESLPDRLQQAAANDGG</sequence>
<dbReference type="RefSeq" id="WP_386742701.1">
    <property type="nucleotide sequence ID" value="NZ_JBHRYA010000003.1"/>
</dbReference>
<organism evidence="1 2">
    <name type="scientific">Luteimonas soli</name>
    <dbReference type="NCBI Taxonomy" id="1648966"/>
    <lineage>
        <taxon>Bacteria</taxon>
        <taxon>Pseudomonadati</taxon>
        <taxon>Pseudomonadota</taxon>
        <taxon>Gammaproteobacteria</taxon>
        <taxon>Lysobacterales</taxon>
        <taxon>Lysobacteraceae</taxon>
        <taxon>Luteimonas</taxon>
    </lineage>
</organism>
<keyword evidence="2" id="KW-1185">Reference proteome</keyword>
<accession>A0ABV7XI96</accession>
<protein>
    <recommendedName>
        <fullName evidence="3">DNA-binding protein</fullName>
    </recommendedName>
</protein>
<evidence type="ECO:0000313" key="2">
    <source>
        <dbReference type="Proteomes" id="UP001595705"/>
    </source>
</evidence>
<dbReference type="Proteomes" id="UP001595705">
    <property type="component" value="Unassembled WGS sequence"/>
</dbReference>
<proteinExistence type="predicted"/>
<dbReference type="EMBL" id="JBHRYA010000003">
    <property type="protein sequence ID" value="MFC3715596.1"/>
    <property type="molecule type" value="Genomic_DNA"/>
</dbReference>
<reference evidence="2" key="1">
    <citation type="journal article" date="2019" name="Int. J. Syst. Evol. Microbiol.">
        <title>The Global Catalogue of Microorganisms (GCM) 10K type strain sequencing project: providing services to taxonomists for standard genome sequencing and annotation.</title>
        <authorList>
            <consortium name="The Broad Institute Genomics Platform"/>
            <consortium name="The Broad Institute Genome Sequencing Center for Infectious Disease"/>
            <person name="Wu L."/>
            <person name="Ma J."/>
        </authorList>
    </citation>
    <scope>NUCLEOTIDE SEQUENCE [LARGE SCALE GENOMIC DNA]</scope>
    <source>
        <strain evidence="2">KCTC 42441</strain>
    </source>
</reference>
<gene>
    <name evidence="1" type="ORF">ACFONC_05475</name>
</gene>
<name>A0ABV7XI96_9GAMM</name>